<dbReference type="OMA" id="IPNDENN"/>
<organism evidence="3 4">
    <name type="scientific">Helobdella robusta</name>
    <name type="common">Californian leech</name>
    <dbReference type="NCBI Taxonomy" id="6412"/>
    <lineage>
        <taxon>Eukaryota</taxon>
        <taxon>Metazoa</taxon>
        <taxon>Spiralia</taxon>
        <taxon>Lophotrochozoa</taxon>
        <taxon>Annelida</taxon>
        <taxon>Clitellata</taxon>
        <taxon>Hirudinea</taxon>
        <taxon>Rhynchobdellida</taxon>
        <taxon>Glossiphoniidae</taxon>
        <taxon>Helobdella</taxon>
    </lineage>
</organism>
<dbReference type="HOGENOM" id="CLU_034784_0_0_1"/>
<dbReference type="Gene3D" id="3.60.10.10">
    <property type="entry name" value="Endonuclease/exonuclease/phosphatase"/>
    <property type="match status" value="1"/>
</dbReference>
<sequence>MDDEDNVTRNKTLTSNCQMFEDVKEINNFNTKHISKNDVLFSLIHFNIRSLKNKIDELNEFLDKFKLKFDVIAISESWLSDRDMDMVLMNGYCYLGKNRINKNGGGVGVFVRNTHNVKARHDLNDSLTTTLEIFAIEIANEAQFKNIVVVVAYRPPSCSVGTFCESIDDVLTRLNEKNKHIVVTGDFNINLTDDINSNNNQLQQIMDLHGLCKLINLPTRITANKQSVIDNIFVDGSLNVCLQGVLACDLSDHLPVLTQISFSKQVKKEKLIVVPSTKFLSSSNRISNLNKRLCEIDWTDVYDCWDVEMAWVKFVELFKCCMIKCCQVSNNKINKISKQKPWFNSENKKILKAKNRLFKKFLKIPNDENNNNYKSANKIYKKIKNNAKKQYFHNILENNKHDMKKSWKIMNDVLRRSNNDSKSNNIHLKRNGQIVNDPENALNDHFVSIAEKLNVNFVKTFEYKKPMKNSIQNSMFISSVTTSFKQQDL</sequence>
<dbReference type="eggNOG" id="ENOG502RTB7">
    <property type="taxonomic scope" value="Eukaryota"/>
</dbReference>
<dbReference type="AlphaFoldDB" id="T1FAT3"/>
<dbReference type="OrthoDB" id="416454at2759"/>
<dbReference type="EnsemblMetazoa" id="HelroT176712">
    <property type="protein sequence ID" value="HelroP176712"/>
    <property type="gene ID" value="HelroG176712"/>
</dbReference>
<dbReference type="GeneID" id="20205932"/>
<dbReference type="EMBL" id="AMQM01005806">
    <property type="status" value="NOT_ANNOTATED_CDS"/>
    <property type="molecule type" value="Genomic_DNA"/>
</dbReference>
<dbReference type="EMBL" id="KB097106">
    <property type="protein sequence ID" value="ESN99545.1"/>
    <property type="molecule type" value="Genomic_DNA"/>
</dbReference>
<feature type="domain" description="Endonuclease/exonuclease/phosphatase" evidence="1">
    <location>
        <begin position="45"/>
        <end position="253"/>
    </location>
</feature>
<gene>
    <name evidence="3" type="primary">20205932</name>
    <name evidence="2" type="ORF">HELRODRAFT_176712</name>
</gene>
<reference evidence="3" key="3">
    <citation type="submission" date="2015-06" db="UniProtKB">
        <authorList>
            <consortium name="EnsemblMetazoa"/>
        </authorList>
    </citation>
    <scope>IDENTIFICATION</scope>
</reference>
<reference evidence="4" key="1">
    <citation type="submission" date="2012-12" db="EMBL/GenBank/DDBJ databases">
        <authorList>
            <person name="Hellsten U."/>
            <person name="Grimwood J."/>
            <person name="Chapman J.A."/>
            <person name="Shapiro H."/>
            <person name="Aerts A."/>
            <person name="Otillar R.P."/>
            <person name="Terry A.Y."/>
            <person name="Boore J.L."/>
            <person name="Simakov O."/>
            <person name="Marletaz F."/>
            <person name="Cho S.-J."/>
            <person name="Edsinger-Gonzales E."/>
            <person name="Havlak P."/>
            <person name="Kuo D.-H."/>
            <person name="Larsson T."/>
            <person name="Lv J."/>
            <person name="Arendt D."/>
            <person name="Savage R."/>
            <person name="Osoegawa K."/>
            <person name="de Jong P."/>
            <person name="Lindberg D.R."/>
            <person name="Seaver E.C."/>
            <person name="Weisblat D.A."/>
            <person name="Putnam N.H."/>
            <person name="Grigoriev I.V."/>
            <person name="Rokhsar D.S."/>
        </authorList>
    </citation>
    <scope>NUCLEOTIDE SEQUENCE</scope>
</reference>
<dbReference type="InterPro" id="IPR036691">
    <property type="entry name" value="Endo/exonu/phosph_ase_sf"/>
</dbReference>
<dbReference type="RefSeq" id="XP_009022314.1">
    <property type="nucleotide sequence ID" value="XM_009024066.1"/>
</dbReference>
<dbReference type="Pfam" id="PF03372">
    <property type="entry name" value="Exo_endo_phos"/>
    <property type="match status" value="1"/>
</dbReference>
<dbReference type="SUPFAM" id="SSF56219">
    <property type="entry name" value="DNase I-like"/>
    <property type="match status" value="1"/>
</dbReference>
<proteinExistence type="predicted"/>
<reference evidence="2 4" key="2">
    <citation type="journal article" date="2013" name="Nature">
        <title>Insights into bilaterian evolution from three spiralian genomes.</title>
        <authorList>
            <person name="Simakov O."/>
            <person name="Marletaz F."/>
            <person name="Cho S.J."/>
            <person name="Edsinger-Gonzales E."/>
            <person name="Havlak P."/>
            <person name="Hellsten U."/>
            <person name="Kuo D.H."/>
            <person name="Larsson T."/>
            <person name="Lv J."/>
            <person name="Arendt D."/>
            <person name="Savage R."/>
            <person name="Osoegawa K."/>
            <person name="de Jong P."/>
            <person name="Grimwood J."/>
            <person name="Chapman J.A."/>
            <person name="Shapiro H."/>
            <person name="Aerts A."/>
            <person name="Otillar R.P."/>
            <person name="Terry A.Y."/>
            <person name="Boore J.L."/>
            <person name="Grigoriev I.V."/>
            <person name="Lindberg D.R."/>
            <person name="Seaver E.C."/>
            <person name="Weisblat D.A."/>
            <person name="Putnam N.H."/>
            <person name="Rokhsar D.S."/>
        </authorList>
    </citation>
    <scope>NUCLEOTIDE SEQUENCE</scope>
</reference>
<evidence type="ECO:0000313" key="4">
    <source>
        <dbReference type="Proteomes" id="UP000015101"/>
    </source>
</evidence>
<dbReference type="PANTHER" id="PTHR33776">
    <property type="entry name" value="ENDO/EXONUCLEASE/PHOSPHATASE DOMAIN-CONTAINING PROTEIN"/>
    <property type="match status" value="1"/>
</dbReference>
<dbReference type="Proteomes" id="UP000015101">
    <property type="component" value="Unassembled WGS sequence"/>
</dbReference>
<dbReference type="InterPro" id="IPR005135">
    <property type="entry name" value="Endo/exonuclease/phosphatase"/>
</dbReference>
<protein>
    <recommendedName>
        <fullName evidence="1">Endonuclease/exonuclease/phosphatase domain-containing protein</fullName>
    </recommendedName>
</protein>
<keyword evidence="4" id="KW-1185">Reference proteome</keyword>
<dbReference type="CTD" id="20205932"/>
<dbReference type="InParanoid" id="T1FAT3"/>
<evidence type="ECO:0000313" key="2">
    <source>
        <dbReference type="EMBL" id="ESN99545.1"/>
    </source>
</evidence>
<dbReference type="KEGG" id="hro:HELRODRAFT_176712"/>
<accession>T1FAT3</accession>
<evidence type="ECO:0000313" key="3">
    <source>
        <dbReference type="EnsemblMetazoa" id="HelroP176712"/>
    </source>
</evidence>
<dbReference type="STRING" id="6412.T1FAT3"/>
<evidence type="ECO:0000259" key="1">
    <source>
        <dbReference type="Pfam" id="PF03372"/>
    </source>
</evidence>
<dbReference type="GO" id="GO:0003824">
    <property type="term" value="F:catalytic activity"/>
    <property type="evidence" value="ECO:0007669"/>
    <property type="project" value="InterPro"/>
</dbReference>
<name>T1FAT3_HELRO</name>
<dbReference type="PANTHER" id="PTHR33776:SF4">
    <property type="entry name" value="ENDONUCLEASE_EXONUCLEASE_PHOSPHATASE DOMAIN-CONTAINING PROTEIN"/>
    <property type="match status" value="1"/>
</dbReference>